<dbReference type="EMBL" id="JACXZA010000007">
    <property type="protein sequence ID" value="MBD3922110.1"/>
    <property type="molecule type" value="Genomic_DNA"/>
</dbReference>
<dbReference type="InterPro" id="IPR048454">
    <property type="entry name" value="YetF_N"/>
</dbReference>
<reference evidence="10 11" key="1">
    <citation type="submission" date="2020-09" db="EMBL/GenBank/DDBJ databases">
        <title>Paenibacillus sp. strain PR3 16S rRNA gene Genome sequencing and assembly.</title>
        <authorList>
            <person name="Kim J."/>
        </authorList>
    </citation>
    <scope>NUCLEOTIDE SEQUENCE [LARGE SCALE GENOMIC DNA]</scope>
    <source>
        <strain evidence="10 11">PR3</strain>
    </source>
</reference>
<feature type="transmembrane region" description="Helical" evidence="7">
    <location>
        <begin position="6"/>
        <end position="26"/>
    </location>
</feature>
<evidence type="ECO:0000313" key="10">
    <source>
        <dbReference type="EMBL" id="MBD3922110.1"/>
    </source>
</evidence>
<comment type="caution">
    <text evidence="10">The sequence shown here is derived from an EMBL/GenBank/DDBJ whole genome shotgun (WGS) entry which is preliminary data.</text>
</comment>
<evidence type="ECO:0000256" key="5">
    <source>
        <dbReference type="ARBA" id="ARBA00022989"/>
    </source>
</evidence>
<feature type="domain" description="YetF C-terminal" evidence="8">
    <location>
        <begin position="82"/>
        <end position="212"/>
    </location>
</feature>
<evidence type="ECO:0000256" key="6">
    <source>
        <dbReference type="ARBA" id="ARBA00023136"/>
    </source>
</evidence>
<name>A0ABR8N4G9_9BACL</name>
<sequence length="236" mass="26799">MDHIILTGLRTILAFLIMMVIARILGKSTISQMTYHDFVAAITLGAFTANIAFNTTISLRQLLTAFLMFGGIAFLLMIVALRSRPLRKWISGQPTILIQDGKIMESNMRKLKITLDTLNQELREKFIFNIEEVHYAVLELNGRVSVLRKPEYLPVTRKDMNIPAGPRTSFPIELIMDGKTIEDNFQQNGITKEWLVSQAKVRGLALDSVNYAVISSNGHLFFDSYEDRIQHPVDQE</sequence>
<keyword evidence="3" id="KW-1003">Cell membrane</keyword>
<keyword evidence="11" id="KW-1185">Reference proteome</keyword>
<evidence type="ECO:0000259" key="9">
    <source>
        <dbReference type="Pfam" id="PF20730"/>
    </source>
</evidence>
<comment type="similarity">
    <text evidence="2">Belongs to the UPF0702 family.</text>
</comment>
<dbReference type="RefSeq" id="WP_191206388.1">
    <property type="nucleotide sequence ID" value="NZ_JACXZA010000007.1"/>
</dbReference>
<feature type="domain" description="YetF-like N-terminal transmembrane" evidence="9">
    <location>
        <begin position="7"/>
        <end position="75"/>
    </location>
</feature>
<keyword evidence="5 7" id="KW-1133">Transmembrane helix</keyword>
<keyword evidence="6 7" id="KW-0472">Membrane</keyword>
<dbReference type="InterPro" id="IPR007353">
    <property type="entry name" value="DUF421"/>
</dbReference>
<evidence type="ECO:0000256" key="1">
    <source>
        <dbReference type="ARBA" id="ARBA00004651"/>
    </source>
</evidence>
<dbReference type="Pfam" id="PF20730">
    <property type="entry name" value="YetF_N"/>
    <property type="match status" value="1"/>
</dbReference>
<dbReference type="Proteomes" id="UP000609346">
    <property type="component" value="Unassembled WGS sequence"/>
</dbReference>
<comment type="subcellular location">
    <subcellularLocation>
        <location evidence="1">Cell membrane</location>
        <topology evidence="1">Multi-pass membrane protein</topology>
    </subcellularLocation>
</comment>
<evidence type="ECO:0000256" key="2">
    <source>
        <dbReference type="ARBA" id="ARBA00006448"/>
    </source>
</evidence>
<evidence type="ECO:0000256" key="4">
    <source>
        <dbReference type="ARBA" id="ARBA00022692"/>
    </source>
</evidence>
<evidence type="ECO:0000313" key="11">
    <source>
        <dbReference type="Proteomes" id="UP000609346"/>
    </source>
</evidence>
<dbReference type="PANTHER" id="PTHR34582">
    <property type="entry name" value="UPF0702 TRANSMEMBRANE PROTEIN YCAP"/>
    <property type="match status" value="1"/>
</dbReference>
<dbReference type="PANTHER" id="PTHR34582:SF7">
    <property type="entry name" value="UPF0702 TRANSMEMBRANE PROTEIN YDFS"/>
    <property type="match status" value="1"/>
</dbReference>
<gene>
    <name evidence="10" type="ORF">H8B09_25335</name>
</gene>
<evidence type="ECO:0000256" key="3">
    <source>
        <dbReference type="ARBA" id="ARBA00022475"/>
    </source>
</evidence>
<evidence type="ECO:0000259" key="8">
    <source>
        <dbReference type="Pfam" id="PF04239"/>
    </source>
</evidence>
<dbReference type="InterPro" id="IPR023090">
    <property type="entry name" value="UPF0702_alpha/beta_dom_sf"/>
</dbReference>
<dbReference type="Pfam" id="PF04239">
    <property type="entry name" value="DUF421"/>
    <property type="match status" value="1"/>
</dbReference>
<dbReference type="Gene3D" id="3.30.240.20">
    <property type="entry name" value="bsu07140 like domains"/>
    <property type="match status" value="2"/>
</dbReference>
<feature type="transmembrane region" description="Helical" evidence="7">
    <location>
        <begin position="38"/>
        <end position="57"/>
    </location>
</feature>
<protein>
    <submittedName>
        <fullName evidence="10">DUF421 domain-containing protein</fullName>
    </submittedName>
</protein>
<organism evidence="10 11">
    <name type="scientific">Paenibacillus terricola</name>
    <dbReference type="NCBI Taxonomy" id="2763503"/>
    <lineage>
        <taxon>Bacteria</taxon>
        <taxon>Bacillati</taxon>
        <taxon>Bacillota</taxon>
        <taxon>Bacilli</taxon>
        <taxon>Bacillales</taxon>
        <taxon>Paenibacillaceae</taxon>
        <taxon>Paenibacillus</taxon>
    </lineage>
</organism>
<evidence type="ECO:0000256" key="7">
    <source>
        <dbReference type="SAM" id="Phobius"/>
    </source>
</evidence>
<accession>A0ABR8N4G9</accession>
<keyword evidence="4 7" id="KW-0812">Transmembrane</keyword>
<feature type="transmembrane region" description="Helical" evidence="7">
    <location>
        <begin position="63"/>
        <end position="81"/>
    </location>
</feature>
<proteinExistence type="inferred from homology"/>